<dbReference type="RefSeq" id="XP_018035461.1">
    <property type="nucleotide sequence ID" value="XM_018176627.1"/>
</dbReference>
<dbReference type="OrthoDB" id="3928002at2759"/>
<dbReference type="EMBL" id="KV441553">
    <property type="protein sequence ID" value="OAG05096.1"/>
    <property type="molecule type" value="Genomic_DNA"/>
</dbReference>
<protein>
    <submittedName>
        <fullName evidence="2">Uncharacterized protein</fullName>
    </submittedName>
</protein>
<keyword evidence="1" id="KW-0732">Signal</keyword>
<name>A0A177CCP6_9PLEO</name>
<dbReference type="GeneID" id="28760113"/>
<feature type="signal peptide" evidence="1">
    <location>
        <begin position="1"/>
        <end position="21"/>
    </location>
</feature>
<dbReference type="AlphaFoldDB" id="A0A177CCP6"/>
<dbReference type="PANTHER" id="PTHR38049">
    <property type="entry name" value="RICIN B LECTIN DOMAIN-CONTAINING PROTEIN"/>
    <property type="match status" value="1"/>
</dbReference>
<organism evidence="2 3">
    <name type="scientific">Paraphaeosphaeria sporulosa</name>
    <dbReference type="NCBI Taxonomy" id="1460663"/>
    <lineage>
        <taxon>Eukaryota</taxon>
        <taxon>Fungi</taxon>
        <taxon>Dikarya</taxon>
        <taxon>Ascomycota</taxon>
        <taxon>Pezizomycotina</taxon>
        <taxon>Dothideomycetes</taxon>
        <taxon>Pleosporomycetidae</taxon>
        <taxon>Pleosporales</taxon>
        <taxon>Massarineae</taxon>
        <taxon>Didymosphaeriaceae</taxon>
        <taxon>Paraphaeosphaeria</taxon>
    </lineage>
</organism>
<dbReference type="InParanoid" id="A0A177CCP6"/>
<evidence type="ECO:0000256" key="1">
    <source>
        <dbReference type="SAM" id="SignalP"/>
    </source>
</evidence>
<proteinExistence type="predicted"/>
<gene>
    <name evidence="2" type="ORF">CC84DRAFT_1148252</name>
</gene>
<evidence type="ECO:0000313" key="3">
    <source>
        <dbReference type="Proteomes" id="UP000077069"/>
    </source>
</evidence>
<keyword evidence="3" id="KW-1185">Reference proteome</keyword>
<reference evidence="2 3" key="1">
    <citation type="submission" date="2016-05" db="EMBL/GenBank/DDBJ databases">
        <title>Comparative analysis of secretome profiles of manganese(II)-oxidizing ascomycete fungi.</title>
        <authorList>
            <consortium name="DOE Joint Genome Institute"/>
            <person name="Zeiner C.A."/>
            <person name="Purvine S.O."/>
            <person name="Zink E.M."/>
            <person name="Wu S."/>
            <person name="Pasa-Tolic L."/>
            <person name="Chaput D.L."/>
            <person name="Haridas S."/>
            <person name="Grigoriev I.V."/>
            <person name="Santelli C.M."/>
            <person name="Hansel C.M."/>
        </authorList>
    </citation>
    <scope>NUCLEOTIDE SEQUENCE [LARGE SCALE GENOMIC DNA]</scope>
    <source>
        <strain evidence="2 3">AP3s5-JAC2a</strain>
    </source>
</reference>
<dbReference type="Proteomes" id="UP000077069">
    <property type="component" value="Unassembled WGS sequence"/>
</dbReference>
<feature type="chain" id="PRO_5008058033" evidence="1">
    <location>
        <begin position="22"/>
        <end position="212"/>
    </location>
</feature>
<dbReference type="PANTHER" id="PTHR38049:SF2">
    <property type="entry name" value="RICIN B LECTIN DOMAIN-CONTAINING PROTEIN"/>
    <property type="match status" value="1"/>
</dbReference>
<evidence type="ECO:0000313" key="2">
    <source>
        <dbReference type="EMBL" id="OAG05096.1"/>
    </source>
</evidence>
<sequence>MVLGILTAIAACPAIIGTTEAVRQGQRQSAKEKHRGLKTKLIVNCSTASRTGKEVDGCEVVLSNDKLYLAVASPEYEDVSEDDHPFAGYFLPYPDQNWGRQGEGLVSTISDDPPQLNWIYVDRDTHEVKYGNREVSESHVIGPWDVTKGPDKRVTLEGWEGFMAVKYGPGEWALYFDRDDDGLAGIIDPEMETIEVVLVRRERKQEKPHDDE</sequence>
<accession>A0A177CCP6</accession>